<reference evidence="2" key="1">
    <citation type="submission" date="2020-05" db="EMBL/GenBank/DDBJ databases">
        <authorList>
            <person name="Chiriac C."/>
            <person name="Salcher M."/>
            <person name="Ghai R."/>
            <person name="Kavagutti S V."/>
        </authorList>
    </citation>
    <scope>NUCLEOTIDE SEQUENCE</scope>
</reference>
<gene>
    <name evidence="2" type="ORF">UFOPK3837_01159</name>
</gene>
<dbReference type="InterPro" id="IPR037465">
    <property type="entry name" value="YlxR"/>
</dbReference>
<dbReference type="PANTHER" id="PTHR34215">
    <property type="entry name" value="BLL0784 PROTEIN"/>
    <property type="match status" value="1"/>
</dbReference>
<dbReference type="InterPro" id="IPR007393">
    <property type="entry name" value="YlxR_dom"/>
</dbReference>
<feature type="domain" description="YlxR" evidence="1">
    <location>
        <begin position="5"/>
        <end position="70"/>
    </location>
</feature>
<proteinExistence type="predicted"/>
<dbReference type="Pfam" id="PF04296">
    <property type="entry name" value="YlxR"/>
    <property type="match status" value="1"/>
</dbReference>
<accession>A0A6J7L1U6</accession>
<dbReference type="SUPFAM" id="SSF64376">
    <property type="entry name" value="YlxR-like"/>
    <property type="match status" value="1"/>
</dbReference>
<sequence>MEPVRTCVGCRQRAKQHELLRVIAQGESLVVDREAAGRGAWLHPSRNCLELAITRLAFGRALETKKQFDTVALTAQIEQAETMLAQK</sequence>
<dbReference type="AlphaFoldDB" id="A0A6J7L1U6"/>
<dbReference type="InterPro" id="IPR035931">
    <property type="entry name" value="YlxR-like_sf"/>
</dbReference>
<organism evidence="2">
    <name type="scientific">freshwater metagenome</name>
    <dbReference type="NCBI Taxonomy" id="449393"/>
    <lineage>
        <taxon>unclassified sequences</taxon>
        <taxon>metagenomes</taxon>
        <taxon>ecological metagenomes</taxon>
    </lineage>
</organism>
<evidence type="ECO:0000313" key="2">
    <source>
        <dbReference type="EMBL" id="CAB4962688.1"/>
    </source>
</evidence>
<dbReference type="Gene3D" id="3.30.1230.10">
    <property type="entry name" value="YlxR-like"/>
    <property type="match status" value="1"/>
</dbReference>
<dbReference type="EMBL" id="CAFBNO010000093">
    <property type="protein sequence ID" value="CAB4962688.1"/>
    <property type="molecule type" value="Genomic_DNA"/>
</dbReference>
<protein>
    <submittedName>
        <fullName evidence="2">Unannotated protein</fullName>
    </submittedName>
</protein>
<dbReference type="PANTHER" id="PTHR34215:SF1">
    <property type="entry name" value="YLXR DOMAIN-CONTAINING PROTEIN"/>
    <property type="match status" value="1"/>
</dbReference>
<name>A0A6J7L1U6_9ZZZZ</name>
<evidence type="ECO:0000259" key="1">
    <source>
        <dbReference type="Pfam" id="PF04296"/>
    </source>
</evidence>